<gene>
    <name evidence="4" type="primary">frdO</name>
</gene>
<dbReference type="PRINTS" id="PR00081">
    <property type="entry name" value="GDHRDH"/>
</dbReference>
<sequence>MELRLVGTNALVTGGTRGIGRAIVLALAKAGATVVTCYRTEGEAADSLARELKELGGDHALVRADVGTTEGVEAVLAACRTRFETLDVLVNNAGIISQVPFAQLPFEEWERVVTTNLTGPFMVISKALPLLRKGSSVINIGSRGAMAGIPLRGHYTASKAGLIGLTRSLCKELGGKGIRFNVVAPGVIDTSEPDELTEEQRAAYDERYLRMMALGRFGRPDEIAGAVLFLASDLSTYVNGETLHVDGGV</sequence>
<dbReference type="PRINTS" id="PR00080">
    <property type="entry name" value="SDRFAMILY"/>
</dbReference>
<dbReference type="EMBL" id="KT852991">
    <property type="protein sequence ID" value="ALN66845.1"/>
    <property type="molecule type" value="Genomic_DNA"/>
</dbReference>
<evidence type="ECO:0000313" key="5">
    <source>
        <dbReference type="EMBL" id="ALN66845.1"/>
    </source>
</evidence>
<evidence type="ECO:0000313" key="4">
    <source>
        <dbReference type="EMBL" id="AKH04323.1"/>
    </source>
</evidence>
<comment type="similarity">
    <text evidence="1">Belongs to the short-chain dehydrogenases/reductases (SDR) family.</text>
</comment>
<keyword evidence="2" id="KW-0560">Oxidoreductase</keyword>
<dbReference type="InterPro" id="IPR036291">
    <property type="entry name" value="NAD(P)-bd_dom_sf"/>
</dbReference>
<dbReference type="EMBL" id="KP213175">
    <property type="protein sequence ID" value="AKH04323.1"/>
    <property type="molecule type" value="Genomic_DNA"/>
</dbReference>
<reference evidence="5" key="1">
    <citation type="journal article" date="2015" name="Biochem. Biophys. Res. Commun.">
        <title>Identification of an Antimycin Gene Cluster and Characterization of the Tryptophan 2, 3-dioxygenase from the Deep Sea-derived Streptomyces somaliensis HND1201.</title>
        <authorList>
            <person name="Tian N."/>
            <person name="Tang Y."/>
            <person name="Chen Y."/>
            <person name="Zhen Z."/>
            <person name="Long J."/>
            <person name="Liu Z."/>
            <person name="Liu S."/>
        </authorList>
    </citation>
    <scope>NUCLEOTIDE SEQUENCE</scope>
    <source>
        <strain evidence="5">HND1201</strain>
    </source>
</reference>
<evidence type="ECO:0000256" key="2">
    <source>
        <dbReference type="ARBA" id="ARBA00023002"/>
    </source>
</evidence>
<dbReference type="GO" id="GO:0016616">
    <property type="term" value="F:oxidoreductase activity, acting on the CH-OH group of donors, NAD or NADP as acceptor"/>
    <property type="evidence" value="ECO:0007669"/>
    <property type="project" value="TreeGrafter"/>
</dbReference>
<dbReference type="InterPro" id="IPR002347">
    <property type="entry name" value="SDR_fam"/>
</dbReference>
<dbReference type="AlphaFoldDB" id="A0A0F7J1K5"/>
<dbReference type="SMART" id="SM00822">
    <property type="entry name" value="PKS_KR"/>
    <property type="match status" value="1"/>
</dbReference>
<dbReference type="PANTHER" id="PTHR42760">
    <property type="entry name" value="SHORT-CHAIN DEHYDROGENASES/REDUCTASES FAMILY MEMBER"/>
    <property type="match status" value="1"/>
</dbReference>
<dbReference type="PROSITE" id="PS00061">
    <property type="entry name" value="ADH_SHORT"/>
    <property type="match status" value="1"/>
</dbReference>
<dbReference type="InterPro" id="IPR057326">
    <property type="entry name" value="KR_dom"/>
</dbReference>
<name>A0A0F7J1K5_9ACTN</name>
<proteinExistence type="inferred from homology"/>
<dbReference type="SUPFAM" id="SSF51735">
    <property type="entry name" value="NAD(P)-binding Rossmann-fold domains"/>
    <property type="match status" value="1"/>
</dbReference>
<reference evidence="4" key="2">
    <citation type="journal article" date="2015" name="Microb. Cell Fact.">
        <title>Activation and enhancement of Fredericamycin A production in deepsea-derived Streptomyces somaliensis SCSIO ZH66 by using ribosome engineering and response surface methodology.</title>
        <authorList>
            <person name="Zhang Y."/>
            <person name="Huang H."/>
            <person name="Xu S."/>
            <person name="Wang B."/>
            <person name="Ju J."/>
            <person name="Tan H."/>
            <person name="Li W."/>
        </authorList>
    </citation>
    <scope>NUCLEOTIDE SEQUENCE</scope>
    <source>
        <strain evidence="4">SCSIO ZH66</strain>
    </source>
</reference>
<dbReference type="Pfam" id="PF13561">
    <property type="entry name" value="adh_short_C2"/>
    <property type="match status" value="1"/>
</dbReference>
<accession>A0A0F7J1K5</accession>
<evidence type="ECO:0000259" key="3">
    <source>
        <dbReference type="SMART" id="SM00822"/>
    </source>
</evidence>
<feature type="domain" description="Ketoreductase" evidence="3">
    <location>
        <begin position="8"/>
        <end position="191"/>
    </location>
</feature>
<dbReference type="PANTHER" id="PTHR42760:SF133">
    <property type="entry name" value="3-OXOACYL-[ACYL-CARRIER-PROTEIN] REDUCTASE"/>
    <property type="match status" value="1"/>
</dbReference>
<evidence type="ECO:0000256" key="1">
    <source>
        <dbReference type="ARBA" id="ARBA00006484"/>
    </source>
</evidence>
<dbReference type="Gene3D" id="3.40.50.720">
    <property type="entry name" value="NAD(P)-binding Rossmann-like Domain"/>
    <property type="match status" value="1"/>
</dbReference>
<dbReference type="FunFam" id="3.40.50.720:FF:000084">
    <property type="entry name" value="Short-chain dehydrogenase reductase"/>
    <property type="match status" value="1"/>
</dbReference>
<dbReference type="InterPro" id="IPR020904">
    <property type="entry name" value="Sc_DH/Rdtase_CS"/>
</dbReference>
<organism evidence="4">
    <name type="scientific">Streptomyces somaliensis</name>
    <dbReference type="NCBI Taxonomy" id="78355"/>
    <lineage>
        <taxon>Bacteria</taxon>
        <taxon>Bacillati</taxon>
        <taxon>Actinomycetota</taxon>
        <taxon>Actinomycetes</taxon>
        <taxon>Kitasatosporales</taxon>
        <taxon>Streptomycetaceae</taxon>
        <taxon>Streptomyces</taxon>
    </lineage>
</organism>
<protein>
    <submittedName>
        <fullName evidence="5">FrdO</fullName>
    </submittedName>
    <submittedName>
        <fullName evidence="4">Putative 3-ketoacyl-ACP reductase</fullName>
    </submittedName>
</protein>